<dbReference type="Gene3D" id="3.40.1400.10">
    <property type="entry name" value="Sugar-phosphate isomerase, RpiB/LacA/LacB"/>
    <property type="match status" value="1"/>
</dbReference>
<evidence type="ECO:0000313" key="5">
    <source>
        <dbReference type="Proteomes" id="UP000287857"/>
    </source>
</evidence>
<name>A0A429ZRT7_9ENTE</name>
<comment type="similarity">
    <text evidence="1">Belongs to the LacAB/RpiB family.</text>
</comment>
<dbReference type="AlphaFoldDB" id="A0A429ZRT7"/>
<dbReference type="GO" id="GO:0019316">
    <property type="term" value="P:D-allose catabolic process"/>
    <property type="evidence" value="ECO:0007669"/>
    <property type="project" value="TreeGrafter"/>
</dbReference>
<dbReference type="EMBL" id="NGJS01000027">
    <property type="protein sequence ID" value="RST96393.1"/>
    <property type="molecule type" value="Genomic_DNA"/>
</dbReference>
<keyword evidence="5" id="KW-1185">Reference proteome</keyword>
<sequence length="159" mass="17433">MKIVMGADPLGFDLKNAVKEALLRDGYEVTDLSPDGPIEYSEVGFEVGKRIAEKTFDYGFIFCGTGMGVSLVANKFTGVYSALCECIETATLSRKINNANILAMGGLVVTPYMAIKMARAFLTTEFSYGFDHSDPETLKCGYQSVQKLEKDIQILNQTN</sequence>
<dbReference type="GO" id="GO:0009052">
    <property type="term" value="P:pentose-phosphate shunt, non-oxidative branch"/>
    <property type="evidence" value="ECO:0007669"/>
    <property type="project" value="TreeGrafter"/>
</dbReference>
<reference evidence="4 5" key="1">
    <citation type="submission" date="2017-05" db="EMBL/GenBank/DDBJ databases">
        <title>Vagococcus spp. assemblies.</title>
        <authorList>
            <person name="Gulvik C.A."/>
        </authorList>
    </citation>
    <scope>NUCLEOTIDE SEQUENCE [LARGE SCALE GENOMIC DNA]</scope>
    <source>
        <strain evidence="4 5">SS1995</strain>
    </source>
</reference>
<dbReference type="InterPro" id="IPR036569">
    <property type="entry name" value="RpiB_LacA_LacB_sf"/>
</dbReference>
<gene>
    <name evidence="4" type="ORF">CBF37_11120</name>
</gene>
<dbReference type="Pfam" id="PF02502">
    <property type="entry name" value="LacAB_rpiB"/>
    <property type="match status" value="1"/>
</dbReference>
<dbReference type="InterPro" id="IPR003500">
    <property type="entry name" value="RpiB_LacA_LacB"/>
</dbReference>
<dbReference type="Proteomes" id="UP000287857">
    <property type="component" value="Unassembled WGS sequence"/>
</dbReference>
<evidence type="ECO:0000256" key="3">
    <source>
        <dbReference type="ARBA" id="ARBA00023235"/>
    </source>
</evidence>
<keyword evidence="2" id="KW-0423">Lactose metabolism</keyword>
<accession>A0A429ZRT7</accession>
<organism evidence="4 5">
    <name type="scientific">Vagococcus vulneris</name>
    <dbReference type="NCBI Taxonomy" id="1977869"/>
    <lineage>
        <taxon>Bacteria</taxon>
        <taxon>Bacillati</taxon>
        <taxon>Bacillota</taxon>
        <taxon>Bacilli</taxon>
        <taxon>Lactobacillales</taxon>
        <taxon>Enterococcaceae</taxon>
        <taxon>Vagococcus</taxon>
    </lineage>
</organism>
<dbReference type="NCBIfam" id="TIGR00689">
    <property type="entry name" value="rpiB_lacA_lacB"/>
    <property type="match status" value="1"/>
</dbReference>
<dbReference type="RefSeq" id="WP_206168066.1">
    <property type="nucleotide sequence ID" value="NZ_NGJS01000027.1"/>
</dbReference>
<comment type="caution">
    <text evidence="4">The sequence shown here is derived from an EMBL/GenBank/DDBJ whole genome shotgun (WGS) entry which is preliminary data.</text>
</comment>
<dbReference type="SUPFAM" id="SSF89623">
    <property type="entry name" value="Ribose/Galactose isomerase RpiB/AlsB"/>
    <property type="match status" value="1"/>
</dbReference>
<protein>
    <recommendedName>
        <fullName evidence="6">RpiB/LacA/LacB family sugar-phosphate isomerase</fullName>
    </recommendedName>
</protein>
<dbReference type="GO" id="GO:0004751">
    <property type="term" value="F:ribose-5-phosphate isomerase activity"/>
    <property type="evidence" value="ECO:0007669"/>
    <property type="project" value="TreeGrafter"/>
</dbReference>
<evidence type="ECO:0008006" key="6">
    <source>
        <dbReference type="Google" id="ProtNLM"/>
    </source>
</evidence>
<dbReference type="PIRSF" id="PIRSF005384">
    <property type="entry name" value="RpiB_LacA_B"/>
    <property type="match status" value="1"/>
</dbReference>
<keyword evidence="3" id="KW-0413">Isomerase</keyword>
<dbReference type="PANTHER" id="PTHR30345">
    <property type="entry name" value="RIBOSE-5-PHOSPHATE ISOMERASE B"/>
    <property type="match status" value="1"/>
</dbReference>
<evidence type="ECO:0000256" key="2">
    <source>
        <dbReference type="ARBA" id="ARBA00022736"/>
    </source>
</evidence>
<dbReference type="GO" id="GO:0005988">
    <property type="term" value="P:lactose metabolic process"/>
    <property type="evidence" value="ECO:0007669"/>
    <property type="project" value="UniProtKB-KW"/>
</dbReference>
<evidence type="ECO:0000313" key="4">
    <source>
        <dbReference type="EMBL" id="RST96393.1"/>
    </source>
</evidence>
<dbReference type="PANTHER" id="PTHR30345:SF0">
    <property type="entry name" value="DNA DAMAGE-REPAIR_TOLERATION PROTEIN DRT102"/>
    <property type="match status" value="1"/>
</dbReference>
<evidence type="ECO:0000256" key="1">
    <source>
        <dbReference type="ARBA" id="ARBA00008754"/>
    </source>
</evidence>
<proteinExistence type="inferred from homology"/>